<reference evidence="3 4" key="1">
    <citation type="submission" date="2019-09" db="EMBL/GenBank/DDBJ databases">
        <title>NBRP : Genome information of microbial organism related human and environment.</title>
        <authorList>
            <person name="Hattori M."/>
            <person name="Oshima K."/>
            <person name="Inaba H."/>
            <person name="Suda W."/>
            <person name="Sakamoto M."/>
            <person name="Iino T."/>
            <person name="Kitahara M."/>
            <person name="Oshida Y."/>
            <person name="Iida T."/>
            <person name="Kudo T."/>
            <person name="Itoh T."/>
            <person name="Ohkuma M."/>
        </authorList>
    </citation>
    <scope>NUCLEOTIDE SEQUENCE [LARGE SCALE GENOMIC DNA]</scope>
    <source>
        <strain evidence="3 4">Hi-2</strain>
    </source>
</reference>
<feature type="domain" description="ABC1 atypical kinase-like" evidence="2">
    <location>
        <begin position="133"/>
        <end position="369"/>
    </location>
</feature>
<dbReference type="GO" id="GO:0005524">
    <property type="term" value="F:ATP binding"/>
    <property type="evidence" value="ECO:0007669"/>
    <property type="project" value="UniProtKB-KW"/>
</dbReference>
<keyword evidence="3" id="KW-0067">ATP-binding</keyword>
<dbReference type="InterPro" id="IPR011009">
    <property type="entry name" value="Kinase-like_dom_sf"/>
</dbReference>
<evidence type="ECO:0000313" key="3">
    <source>
        <dbReference type="EMBL" id="GEQ97376.1"/>
    </source>
</evidence>
<organism evidence="3 4">
    <name type="scientific">Iodidimonas gelatinilytica</name>
    <dbReference type="NCBI Taxonomy" id="1236966"/>
    <lineage>
        <taxon>Bacteria</taxon>
        <taxon>Pseudomonadati</taxon>
        <taxon>Pseudomonadota</taxon>
        <taxon>Alphaproteobacteria</taxon>
        <taxon>Iodidimonadales</taxon>
        <taxon>Iodidimonadaceae</taxon>
        <taxon>Iodidimonas</taxon>
    </lineage>
</organism>
<dbReference type="Proteomes" id="UP000322084">
    <property type="component" value="Unassembled WGS sequence"/>
</dbReference>
<name>A0A5A7MNF0_9PROT</name>
<dbReference type="InterPro" id="IPR004147">
    <property type="entry name" value="ABC1_dom"/>
</dbReference>
<proteinExistence type="inferred from homology"/>
<dbReference type="Pfam" id="PF03109">
    <property type="entry name" value="ABC1"/>
    <property type="match status" value="1"/>
</dbReference>
<sequence length="498" mass="55767">MKGFSFVRSGRCLALAAQRPHLLQGRCPAPLMPVPDLQEGYELIMPKDRPDNSESNRLGGRLRRYARVGGSVGGLAVRLAGDRLVGRSTDQQALAEDLRTALGTLKGPVMKIAQILSTIPDALPATFAAELSQLQAAAPSMGRQFVKRRMRSELGPDWQENFAEFSLEASAAASLGQVHRARAHDGTALAIKLQYPDMSSTVEADLNQLDVLLSLYRRYDSSIDTRQIRMELAERLREELDYRREAKHMRLYQHMLHGEMSVHVPLPYPDLGTGRLLTMGWLEGRGLLQFKDADQDTRNRLAINLFRAWYVPFHRFGVIHGDPHLGNYTAAPDLSINLLDFGCVRVFPPTFVGAVIDLYRALRDGDRDLAAHAYETWGFKDLSNELIDVLNIWASFLYAPLMEDHPRLINSAAEPGQYGAQTAAKVHRRLKELGPITPPREFVFMDRAAIGLGGVFLHLQAEVNWYRLFQDIIDDFSVPALEKRQGDALAYAGLVEWA</sequence>
<dbReference type="CDD" id="cd13970">
    <property type="entry name" value="ABC1_ADCK3"/>
    <property type="match status" value="1"/>
</dbReference>
<dbReference type="InterPro" id="IPR034646">
    <property type="entry name" value="ADCK3_dom"/>
</dbReference>
<protein>
    <submittedName>
        <fullName evidence="3">ABC transporter ATP-binding protein</fullName>
    </submittedName>
</protein>
<dbReference type="InterPro" id="IPR050154">
    <property type="entry name" value="UbiB_kinase"/>
</dbReference>
<evidence type="ECO:0000256" key="1">
    <source>
        <dbReference type="ARBA" id="ARBA00009670"/>
    </source>
</evidence>
<dbReference type="PANTHER" id="PTHR10566">
    <property type="entry name" value="CHAPERONE-ACTIVITY OF BC1 COMPLEX CABC1 -RELATED"/>
    <property type="match status" value="1"/>
</dbReference>
<evidence type="ECO:0000313" key="4">
    <source>
        <dbReference type="Proteomes" id="UP000322084"/>
    </source>
</evidence>
<dbReference type="AlphaFoldDB" id="A0A5A7MNF0"/>
<dbReference type="PANTHER" id="PTHR10566:SF113">
    <property type="entry name" value="PROTEIN ACTIVITY OF BC1 COMPLEX KINASE 7, CHLOROPLASTIC"/>
    <property type="match status" value="1"/>
</dbReference>
<comment type="similarity">
    <text evidence="1">Belongs to the protein kinase superfamily. ADCK protein kinase family.</text>
</comment>
<evidence type="ECO:0000259" key="2">
    <source>
        <dbReference type="Pfam" id="PF03109"/>
    </source>
</evidence>
<dbReference type="EMBL" id="BKCL01000002">
    <property type="protein sequence ID" value="GEQ97376.1"/>
    <property type="molecule type" value="Genomic_DNA"/>
</dbReference>
<accession>A0A5A7MNF0</accession>
<keyword evidence="3" id="KW-0547">Nucleotide-binding</keyword>
<gene>
    <name evidence="3" type="ORF">JCM17844_10130</name>
</gene>
<comment type="caution">
    <text evidence="3">The sequence shown here is derived from an EMBL/GenBank/DDBJ whole genome shotgun (WGS) entry which is preliminary data.</text>
</comment>
<dbReference type="SUPFAM" id="SSF56112">
    <property type="entry name" value="Protein kinase-like (PK-like)"/>
    <property type="match status" value="1"/>
</dbReference>